<reference evidence="2 3" key="2">
    <citation type="journal article" date="2009" name="PLoS ONE">
        <title>An integrated genetic and cytogenetic map of the cucumber genome.</title>
        <authorList>
            <person name="Ren Y."/>
            <person name="Zhang Z."/>
            <person name="Liu J."/>
            <person name="Staub J.E."/>
            <person name="Han Y."/>
            <person name="Cheng Z."/>
            <person name="Li X."/>
            <person name="Lu J."/>
            <person name="Miao H."/>
            <person name="Kang H."/>
            <person name="Xie B."/>
            <person name="Gu X."/>
            <person name="Wang X."/>
            <person name="Du Y."/>
            <person name="Jin W."/>
            <person name="Huang S."/>
        </authorList>
    </citation>
    <scope>NUCLEOTIDE SEQUENCE [LARGE SCALE GENOMIC DNA]</scope>
    <source>
        <strain evidence="3">cv. 9930</strain>
    </source>
</reference>
<dbReference type="Proteomes" id="UP000029981">
    <property type="component" value="Chromosome 1"/>
</dbReference>
<sequence length="86" mass="10010">MESSCVNRGKLVIKKRLLVERPQTSSARLRPSMSQLCPERLRLRLSYRNLGLIVAISLQFPLRYLIAFCWFMFLNNSSSSNTWMKG</sequence>
<gene>
    <name evidence="2" type="ORF">Csa_1G119900</name>
</gene>
<keyword evidence="1" id="KW-0812">Transmembrane</keyword>
<feature type="transmembrane region" description="Helical" evidence="1">
    <location>
        <begin position="50"/>
        <end position="73"/>
    </location>
</feature>
<evidence type="ECO:0000313" key="3">
    <source>
        <dbReference type="Proteomes" id="UP000029981"/>
    </source>
</evidence>
<keyword evidence="1" id="KW-1133">Transmembrane helix</keyword>
<accession>A0A0A0LSP9</accession>
<evidence type="ECO:0000313" key="2">
    <source>
        <dbReference type="EMBL" id="KGN64823.1"/>
    </source>
</evidence>
<organism evidence="2 3">
    <name type="scientific">Cucumis sativus</name>
    <name type="common">Cucumber</name>
    <dbReference type="NCBI Taxonomy" id="3659"/>
    <lineage>
        <taxon>Eukaryota</taxon>
        <taxon>Viridiplantae</taxon>
        <taxon>Streptophyta</taxon>
        <taxon>Embryophyta</taxon>
        <taxon>Tracheophyta</taxon>
        <taxon>Spermatophyta</taxon>
        <taxon>Magnoliopsida</taxon>
        <taxon>eudicotyledons</taxon>
        <taxon>Gunneridae</taxon>
        <taxon>Pentapetalae</taxon>
        <taxon>rosids</taxon>
        <taxon>fabids</taxon>
        <taxon>Cucurbitales</taxon>
        <taxon>Cucurbitaceae</taxon>
        <taxon>Benincaseae</taxon>
        <taxon>Cucumis</taxon>
    </lineage>
</organism>
<keyword evidence="1" id="KW-0472">Membrane</keyword>
<dbReference type="Gramene" id="KGN64823">
    <property type="protein sequence ID" value="KGN64823"/>
    <property type="gene ID" value="Csa_1G119900"/>
</dbReference>
<protein>
    <submittedName>
        <fullName evidence="2">Uncharacterized protein</fullName>
    </submittedName>
</protein>
<reference evidence="2 3" key="3">
    <citation type="journal article" date="2010" name="BMC Genomics">
        <title>Transcriptome sequencing and comparative analysis of cucumber flowers with different sex types.</title>
        <authorList>
            <person name="Guo S."/>
            <person name="Zheng Y."/>
            <person name="Joung J.G."/>
            <person name="Liu S."/>
            <person name="Zhang Z."/>
            <person name="Crasta O.R."/>
            <person name="Sobral B.W."/>
            <person name="Xu Y."/>
            <person name="Huang S."/>
            <person name="Fei Z."/>
        </authorList>
    </citation>
    <scope>NUCLEOTIDE SEQUENCE [LARGE SCALE GENOMIC DNA]</scope>
    <source>
        <strain evidence="3">cv. 9930</strain>
    </source>
</reference>
<reference evidence="2 3" key="1">
    <citation type="journal article" date="2009" name="Nat. Genet.">
        <title>The genome of the cucumber, Cucumis sativus L.</title>
        <authorList>
            <person name="Huang S."/>
            <person name="Li R."/>
            <person name="Zhang Z."/>
            <person name="Li L."/>
            <person name="Gu X."/>
            <person name="Fan W."/>
            <person name="Lucas W.J."/>
            <person name="Wang X."/>
            <person name="Xie B."/>
            <person name="Ni P."/>
            <person name="Ren Y."/>
            <person name="Zhu H."/>
            <person name="Li J."/>
            <person name="Lin K."/>
            <person name="Jin W."/>
            <person name="Fei Z."/>
            <person name="Li G."/>
            <person name="Staub J."/>
            <person name="Kilian A."/>
            <person name="van der Vossen E.A."/>
            <person name="Wu Y."/>
            <person name="Guo J."/>
            <person name="He J."/>
            <person name="Jia Z."/>
            <person name="Ren Y."/>
            <person name="Tian G."/>
            <person name="Lu Y."/>
            <person name="Ruan J."/>
            <person name="Qian W."/>
            <person name="Wang M."/>
            <person name="Huang Q."/>
            <person name="Li B."/>
            <person name="Xuan Z."/>
            <person name="Cao J."/>
            <person name="Asan"/>
            <person name="Wu Z."/>
            <person name="Zhang J."/>
            <person name="Cai Q."/>
            <person name="Bai Y."/>
            <person name="Zhao B."/>
            <person name="Han Y."/>
            <person name="Li Y."/>
            <person name="Li X."/>
            <person name="Wang S."/>
            <person name="Shi Q."/>
            <person name="Liu S."/>
            <person name="Cho W.K."/>
            <person name="Kim J.Y."/>
            <person name="Xu Y."/>
            <person name="Heller-Uszynska K."/>
            <person name="Miao H."/>
            <person name="Cheng Z."/>
            <person name="Zhang S."/>
            <person name="Wu J."/>
            <person name="Yang Y."/>
            <person name="Kang H."/>
            <person name="Li M."/>
            <person name="Liang H."/>
            <person name="Ren X."/>
            <person name="Shi Z."/>
            <person name="Wen M."/>
            <person name="Jian M."/>
            <person name="Yang H."/>
            <person name="Zhang G."/>
            <person name="Yang Z."/>
            <person name="Chen R."/>
            <person name="Liu S."/>
            <person name="Li J."/>
            <person name="Ma L."/>
            <person name="Liu H."/>
            <person name="Zhou Y."/>
            <person name="Zhao J."/>
            <person name="Fang X."/>
            <person name="Li G."/>
            <person name="Fang L."/>
            <person name="Li Y."/>
            <person name="Liu D."/>
            <person name="Zheng H."/>
            <person name="Zhang Y."/>
            <person name="Qin N."/>
            <person name="Li Z."/>
            <person name="Yang G."/>
            <person name="Yang S."/>
            <person name="Bolund L."/>
            <person name="Kristiansen K."/>
            <person name="Zheng H."/>
            <person name="Li S."/>
            <person name="Zhang X."/>
            <person name="Yang H."/>
            <person name="Wang J."/>
            <person name="Sun R."/>
            <person name="Zhang B."/>
            <person name="Jiang S."/>
            <person name="Wang J."/>
            <person name="Du Y."/>
            <person name="Li S."/>
        </authorList>
    </citation>
    <scope>NUCLEOTIDE SEQUENCE [LARGE SCALE GENOMIC DNA]</scope>
    <source>
        <strain evidence="3">cv. 9930</strain>
    </source>
</reference>
<reference evidence="2 3" key="4">
    <citation type="journal article" date="2011" name="BMC Genomics">
        <title>RNA-Seq improves annotation of protein-coding genes in the cucumber genome.</title>
        <authorList>
            <person name="Li Z."/>
            <person name="Zhang Z."/>
            <person name="Yan P."/>
            <person name="Huang S."/>
            <person name="Fei Z."/>
            <person name="Lin K."/>
        </authorList>
    </citation>
    <scope>NUCLEOTIDE SEQUENCE [LARGE SCALE GENOMIC DNA]</scope>
    <source>
        <strain evidence="3">cv. 9930</strain>
    </source>
</reference>
<proteinExistence type="predicted"/>
<dbReference type="EMBL" id="CM002922">
    <property type="protein sequence ID" value="KGN64823.1"/>
    <property type="molecule type" value="Genomic_DNA"/>
</dbReference>
<keyword evidence="3" id="KW-1185">Reference proteome</keyword>
<dbReference type="AlphaFoldDB" id="A0A0A0LSP9"/>
<evidence type="ECO:0000256" key="1">
    <source>
        <dbReference type="SAM" id="Phobius"/>
    </source>
</evidence>
<name>A0A0A0LSP9_CUCSA</name>